<feature type="region of interest" description="Disordered" evidence="1">
    <location>
        <begin position="31"/>
        <end position="66"/>
    </location>
</feature>
<evidence type="ECO:0000256" key="1">
    <source>
        <dbReference type="SAM" id="MobiDB-lite"/>
    </source>
</evidence>
<proteinExistence type="predicted"/>
<organism evidence="2 3">
    <name type="scientific">Sorangium cellulosum</name>
    <name type="common">Polyangium cellulosum</name>
    <dbReference type="NCBI Taxonomy" id="56"/>
    <lineage>
        <taxon>Bacteria</taxon>
        <taxon>Pseudomonadati</taxon>
        <taxon>Myxococcota</taxon>
        <taxon>Polyangia</taxon>
        <taxon>Polyangiales</taxon>
        <taxon>Polyangiaceae</taxon>
        <taxon>Sorangium</taxon>
    </lineage>
</organism>
<protein>
    <submittedName>
        <fullName evidence="2">Uncharacterized protein</fullName>
    </submittedName>
</protein>
<reference evidence="2 3" key="1">
    <citation type="submission" date="2014-02" db="EMBL/GenBank/DDBJ databases">
        <title>The small core and large imbalanced accessory genome model reveals a collaborative survival strategy of Sorangium cellulosum strains in nature.</title>
        <authorList>
            <person name="Han K."/>
            <person name="Peng R."/>
            <person name="Blom J."/>
            <person name="Li Y.-Z."/>
        </authorList>
    </citation>
    <scope>NUCLEOTIDE SEQUENCE [LARGE SCALE GENOMIC DNA]</scope>
    <source>
        <strain evidence="2 3">So0007-03</strain>
    </source>
</reference>
<name>A0A150TC80_SORCE</name>
<feature type="compositionally biased region" description="Acidic residues" evidence="1">
    <location>
        <begin position="43"/>
        <end position="53"/>
    </location>
</feature>
<evidence type="ECO:0000313" key="2">
    <source>
        <dbReference type="EMBL" id="KYG02312.1"/>
    </source>
</evidence>
<accession>A0A150TC80</accession>
<dbReference type="Proteomes" id="UP000075502">
    <property type="component" value="Unassembled WGS sequence"/>
</dbReference>
<sequence length="245" mass="26612">MTQHVLMRICALACSAALGVALTPSCTFRFGTGSEDADRSDDLTDFSDPGEEENAPRSPTEPASEEDVFTDAIASADPLQLAVATARTSYALYLLDGSIESEGVAPESLDEMALSMLVERYLPWALEQADAWVATMDPAFLPALPMGYIVRYECADEFGCPYSHKVWSRSKQRWAVCGPNDCGDGRCKPCPEWFGSLANLAVKGWCSYVCIVDAEVVGSAGTIISSFRGVPVSFSYIDVEWKMLK</sequence>
<comment type="caution">
    <text evidence="2">The sequence shown here is derived from an EMBL/GenBank/DDBJ whole genome shotgun (WGS) entry which is preliminary data.</text>
</comment>
<dbReference type="AlphaFoldDB" id="A0A150TC80"/>
<evidence type="ECO:0000313" key="3">
    <source>
        <dbReference type="Proteomes" id="UP000075502"/>
    </source>
</evidence>
<gene>
    <name evidence="2" type="ORF">BE21_55045</name>
</gene>
<dbReference type="EMBL" id="JEME01003116">
    <property type="protein sequence ID" value="KYG02312.1"/>
    <property type="molecule type" value="Genomic_DNA"/>
</dbReference>